<keyword evidence="2" id="KW-0548">Nucleotidyltransferase</keyword>
<evidence type="ECO:0000256" key="3">
    <source>
        <dbReference type="ARBA" id="ARBA00022705"/>
    </source>
</evidence>
<evidence type="ECO:0000256" key="1">
    <source>
        <dbReference type="ARBA" id="ARBA00022679"/>
    </source>
</evidence>
<sequence>MADKQWISLHQHTDISNSNYFEVVTQFKDYVAYAKEHGLHAVTSTEHGNVVRWIYRKELAEQAGLKYIHGMEAYVTMSLEGKEAYHTILLARNYDGVKEINKLSSKSFNRTDGHFYRKPRILFNELKDTFKNGNIYITTACLAGFIYQNKPQKDDTEEIRNNKKNVVQQWLDMAKLHKDMFYFEIQPHDNKEQAELNTLAIKYAKLIGCHVIASNDVHALNPKHNELRMIVKKGKHNGYDSDDEFELWVKTYDEMVSSFQKQRADFNVDIMSDEVITKALQATLDIADSVEEFELDKSHKYPKLYKDPEKEFQKRIKQGLKDRGILDKPKEERKVYLDRVKHEYEVYKHNGAIDYMLCHEDIVNTAHKNGIDTGAGRGSVSGSLIAYLCHQTDMDSVRLGLNFERFMNPERVSLADIDLDLESKDQQWIQQWMLTNDKWHAASILTTNTYGLKGAIKAIADGMDRYAGKPQYIQSIRNQIDDKGNYNNSLYEEHKELFDNAKQIVGVIDSFGRHAAGVLIDTNTIDDHVGIQTISKWDYPVTQVTMKEIDHYNWVKFDMLGLDNVGLISKACKLAGLPYLTPDSTDIVDFEDKKVWGSMRDNNIGIFQFEADRAGQILKDLFAPDTIDKIENGFDNNKRTKVRYMDLLSLANAAQRPSGASYLYNVTHGIVKDNGHPALNEFLAPTLGNLVYQEQLIQFLVQFCGYTAGAADIVRRGFSKKIKSILDEEVPKIHKAFVKTMMEKYGDSEEHAEKIAKDFMQVFMDAANYGFSINHSMAYSYIGYISTWLRYYYPLEWGTAACEIWKDKPEKIAKVTSYLESRGINIKPARFRKSRALYYMDKETNSIYEGIEPIKRVNEKAGEQLYSLRDNQYDTFTDLLLDIYEPIQAIQESNYITKLTNLYKLSSDKVKEIDKLAKCNKNIFIKKEKCVEVNKSIMLNLISLNYFDEFGGSKLLAETYKKFIKIYKPKNKTLINKQKAYLECLEFERTSANIDFPLDYQLKQQLELKGKISYSNDKLPNTYVFVTDLAKMSNRCKLNIYSLKTGKISQILVSKRNYISQKIEIGDFINIKKVVAKPKIVNVNGKWTKSEDEREFWLEAFSLINLNKKDDGV</sequence>
<dbReference type="InterPro" id="IPR004805">
    <property type="entry name" value="DnaE2/DnaE/PolC"/>
</dbReference>
<dbReference type="PANTHER" id="PTHR32294:SF0">
    <property type="entry name" value="DNA POLYMERASE III SUBUNIT ALPHA"/>
    <property type="match status" value="1"/>
</dbReference>
<dbReference type="InterPro" id="IPR004013">
    <property type="entry name" value="PHP_dom"/>
</dbReference>
<evidence type="ECO:0000259" key="5">
    <source>
        <dbReference type="SMART" id="SM00481"/>
    </source>
</evidence>
<dbReference type="SMART" id="SM00481">
    <property type="entry name" value="POLIIIAc"/>
    <property type="match status" value="1"/>
</dbReference>
<dbReference type="Gene3D" id="3.20.20.140">
    <property type="entry name" value="Metal-dependent hydrolases"/>
    <property type="match status" value="1"/>
</dbReference>
<dbReference type="Proteomes" id="UP000029488">
    <property type="component" value="Plasmid pMP1046B"/>
</dbReference>
<dbReference type="GO" id="GO:0006260">
    <property type="term" value="P:DNA replication"/>
    <property type="evidence" value="ECO:0007669"/>
    <property type="project" value="UniProtKB-KW"/>
</dbReference>
<evidence type="ECO:0000256" key="2">
    <source>
        <dbReference type="ARBA" id="ARBA00022695"/>
    </source>
</evidence>
<gene>
    <name evidence="6" type="ORF">LSJ_3111c</name>
</gene>
<dbReference type="AlphaFoldDB" id="A0A089RZ61"/>
<proteinExistence type="predicted"/>
<dbReference type="InterPro" id="IPR003141">
    <property type="entry name" value="Pol/His_phosphatase_N"/>
</dbReference>
<dbReference type="InterPro" id="IPR011708">
    <property type="entry name" value="DNA_pol3_alpha_NTPase_dom"/>
</dbReference>
<dbReference type="PANTHER" id="PTHR32294">
    <property type="entry name" value="DNA POLYMERASE III SUBUNIT ALPHA"/>
    <property type="match status" value="1"/>
</dbReference>
<dbReference type="Pfam" id="PF17657">
    <property type="entry name" value="DNA_pol3_finger"/>
    <property type="match status" value="1"/>
</dbReference>
<name>A0A089RZ61_9LACO</name>
<dbReference type="InterPro" id="IPR016195">
    <property type="entry name" value="Pol/histidinol_Pase-like"/>
</dbReference>
<keyword evidence="4" id="KW-0239">DNA-directed DNA polymerase</keyword>
<dbReference type="RefSeq" id="WP_044005861.1">
    <property type="nucleotide sequence ID" value="NZ_CP007648.1"/>
</dbReference>
<keyword evidence="3" id="KW-0235">DNA replication</keyword>
<dbReference type="Pfam" id="PF02811">
    <property type="entry name" value="PHP"/>
    <property type="match status" value="1"/>
</dbReference>
<dbReference type="GO" id="GO:0003887">
    <property type="term" value="F:DNA-directed DNA polymerase activity"/>
    <property type="evidence" value="ECO:0007669"/>
    <property type="project" value="UniProtKB-KW"/>
</dbReference>
<accession>A0A089RZ61</accession>
<evidence type="ECO:0000313" key="7">
    <source>
        <dbReference type="Proteomes" id="UP000029488"/>
    </source>
</evidence>
<dbReference type="EMBL" id="CP007648">
    <property type="protein sequence ID" value="AIR11727.1"/>
    <property type="molecule type" value="Genomic_DNA"/>
</dbReference>
<keyword evidence="1" id="KW-0808">Transferase</keyword>
<dbReference type="GO" id="GO:0008408">
    <property type="term" value="F:3'-5' exonuclease activity"/>
    <property type="evidence" value="ECO:0007669"/>
    <property type="project" value="InterPro"/>
</dbReference>
<geneLocation type="plasmid" evidence="6 7">
    <name>pMP1046B</name>
</geneLocation>
<keyword evidence="6" id="KW-0614">Plasmid</keyword>
<evidence type="ECO:0000256" key="4">
    <source>
        <dbReference type="ARBA" id="ARBA00022932"/>
    </source>
</evidence>
<dbReference type="KEGG" id="lsj:LSJ_3111c"/>
<dbReference type="InterPro" id="IPR040982">
    <property type="entry name" value="DNA_pol3_finger"/>
</dbReference>
<protein>
    <submittedName>
        <fullName evidence="6">DNA polymerase III, alpha subunit</fullName>
    </submittedName>
</protein>
<reference evidence="6 7" key="1">
    <citation type="journal article" date="2014" name="BMC Genomics">
        <title>Unusual genome complexity in Lactobacillus salivarius JCM1046.</title>
        <authorList>
            <person name="Raftis E.J."/>
            <person name="Forde B.M."/>
            <person name="Claesson M.J."/>
            <person name="O'Toole P.W."/>
        </authorList>
    </citation>
    <scope>NUCLEOTIDE SEQUENCE [LARGE SCALE GENOMIC DNA]</scope>
    <source>
        <strain evidence="6 7">JCM1046</strain>
        <plasmid evidence="6 7">pMP1046B</plasmid>
    </source>
</reference>
<feature type="domain" description="Polymerase/histidinol phosphatase N-terminal" evidence="5">
    <location>
        <begin position="7"/>
        <end position="77"/>
    </location>
</feature>
<dbReference type="SUPFAM" id="SSF89550">
    <property type="entry name" value="PHP domain-like"/>
    <property type="match status" value="1"/>
</dbReference>
<evidence type="ECO:0000313" key="6">
    <source>
        <dbReference type="EMBL" id="AIR11727.1"/>
    </source>
</evidence>
<organism evidence="6 7">
    <name type="scientific">Ligilactobacillus salivarius</name>
    <dbReference type="NCBI Taxonomy" id="1624"/>
    <lineage>
        <taxon>Bacteria</taxon>
        <taxon>Bacillati</taxon>
        <taxon>Bacillota</taxon>
        <taxon>Bacilli</taxon>
        <taxon>Lactobacillales</taxon>
        <taxon>Lactobacillaceae</taxon>
        <taxon>Ligilactobacillus</taxon>
    </lineage>
</organism>
<dbReference type="Pfam" id="PF07733">
    <property type="entry name" value="DNA_pol3_alpha"/>
    <property type="match status" value="1"/>
</dbReference>